<sequence length="262" mass="29682">MNTYLDLEKFPLDRPDSPAYANLVARCKSDMATHGMFNLDAFLRPEYAQAEAEALTPKMDSESFNHKRAHNVYFKKSIPGLSEDHPALKLFETSNNTLCNDQLAGSVVEKIYTWPPLQRFLAEVMDKPALYPMDDPLAAFNVMRYQEGQALNWHFDRSEFTVTVLLQAPDEGGLFEYRTDLRTADDPNYDGVARLLAGEDPQMQQMNVVPGTLNVFRGVNTPHRVTPVKGDRARMIAVLTYYETPGARFTQTEQLGFYGRTA</sequence>
<dbReference type="AlphaFoldDB" id="A0A1I6GN10"/>
<dbReference type="Gene3D" id="2.60.120.620">
    <property type="entry name" value="q2cbj1_9rhob like domain"/>
    <property type="match status" value="1"/>
</dbReference>
<dbReference type="InterPro" id="IPR005123">
    <property type="entry name" value="Oxoglu/Fe-dep_dioxygenase_dom"/>
</dbReference>
<accession>A0A1I6GN10</accession>
<dbReference type="RefSeq" id="WP_090215262.1">
    <property type="nucleotide sequence ID" value="NZ_FOYO01000001.1"/>
</dbReference>
<gene>
    <name evidence="3" type="ORF">SAMN04488002_1729</name>
</gene>
<dbReference type="PROSITE" id="PS51471">
    <property type="entry name" value="FE2OG_OXY"/>
    <property type="match status" value="1"/>
</dbReference>
<dbReference type="InterPro" id="IPR056470">
    <property type="entry name" value="BesD/HalB-like"/>
</dbReference>
<keyword evidence="1" id="KW-0560">Oxidoreductase</keyword>
<keyword evidence="4" id="KW-1185">Reference proteome</keyword>
<organism evidence="3 4">
    <name type="scientific">Litoreibacter janthinus</name>
    <dbReference type="NCBI Taxonomy" id="670154"/>
    <lineage>
        <taxon>Bacteria</taxon>
        <taxon>Pseudomonadati</taxon>
        <taxon>Pseudomonadota</taxon>
        <taxon>Alphaproteobacteria</taxon>
        <taxon>Rhodobacterales</taxon>
        <taxon>Roseobacteraceae</taxon>
        <taxon>Litoreibacter</taxon>
    </lineage>
</organism>
<dbReference type="Pfam" id="PF23169">
    <property type="entry name" value="HalD"/>
    <property type="match status" value="1"/>
</dbReference>
<evidence type="ECO:0000313" key="4">
    <source>
        <dbReference type="Proteomes" id="UP000199658"/>
    </source>
</evidence>
<evidence type="ECO:0000313" key="3">
    <source>
        <dbReference type="EMBL" id="SFR43511.1"/>
    </source>
</evidence>
<feature type="domain" description="Fe2OG dioxygenase" evidence="2">
    <location>
        <begin position="135"/>
        <end position="245"/>
    </location>
</feature>
<protein>
    <submittedName>
        <fullName evidence="3">2OG-Fe(II) oxygenase superfamily protein</fullName>
    </submittedName>
</protein>
<evidence type="ECO:0000259" key="2">
    <source>
        <dbReference type="PROSITE" id="PS51471"/>
    </source>
</evidence>
<dbReference type="GO" id="GO:0016491">
    <property type="term" value="F:oxidoreductase activity"/>
    <property type="evidence" value="ECO:0007669"/>
    <property type="project" value="UniProtKB-KW"/>
</dbReference>
<name>A0A1I6GN10_9RHOB</name>
<evidence type="ECO:0000256" key="1">
    <source>
        <dbReference type="RuleBase" id="RU003682"/>
    </source>
</evidence>
<dbReference type="SUPFAM" id="SSF51197">
    <property type="entry name" value="Clavaminate synthase-like"/>
    <property type="match status" value="1"/>
</dbReference>
<keyword evidence="1" id="KW-0479">Metal-binding</keyword>
<keyword evidence="1" id="KW-0408">Iron</keyword>
<dbReference type="EMBL" id="FOYO01000001">
    <property type="protein sequence ID" value="SFR43511.1"/>
    <property type="molecule type" value="Genomic_DNA"/>
</dbReference>
<dbReference type="OrthoDB" id="9798229at2"/>
<comment type="similarity">
    <text evidence="1">Belongs to the iron/ascorbate-dependent oxidoreductase family.</text>
</comment>
<proteinExistence type="inferred from homology"/>
<dbReference type="Proteomes" id="UP000199658">
    <property type="component" value="Unassembled WGS sequence"/>
</dbReference>
<dbReference type="STRING" id="670154.SAMN04488002_1729"/>
<dbReference type="GO" id="GO:0046872">
    <property type="term" value="F:metal ion binding"/>
    <property type="evidence" value="ECO:0007669"/>
    <property type="project" value="UniProtKB-KW"/>
</dbReference>
<reference evidence="4" key="1">
    <citation type="submission" date="2016-10" db="EMBL/GenBank/DDBJ databases">
        <authorList>
            <person name="Varghese N."/>
            <person name="Submissions S."/>
        </authorList>
    </citation>
    <scope>NUCLEOTIDE SEQUENCE [LARGE SCALE GENOMIC DNA]</scope>
    <source>
        <strain evidence="4">DSM 26921</strain>
    </source>
</reference>